<feature type="compositionally biased region" description="Basic and acidic residues" evidence="1">
    <location>
        <begin position="224"/>
        <end position="233"/>
    </location>
</feature>
<feature type="region of interest" description="Disordered" evidence="1">
    <location>
        <begin position="596"/>
        <end position="629"/>
    </location>
</feature>
<evidence type="ECO:0000256" key="1">
    <source>
        <dbReference type="SAM" id="MobiDB-lite"/>
    </source>
</evidence>
<evidence type="ECO:0000313" key="2">
    <source>
        <dbReference type="EMBL" id="KAJ4334984.1"/>
    </source>
</evidence>
<feature type="region of interest" description="Disordered" evidence="1">
    <location>
        <begin position="793"/>
        <end position="812"/>
    </location>
</feature>
<protein>
    <submittedName>
        <fullName evidence="2">Uncharacterized protein</fullName>
    </submittedName>
</protein>
<feature type="region of interest" description="Disordered" evidence="1">
    <location>
        <begin position="488"/>
        <end position="510"/>
    </location>
</feature>
<reference evidence="2" key="1">
    <citation type="submission" date="2022-10" db="EMBL/GenBank/DDBJ databases">
        <title>Tapping the CABI collections for fungal endophytes: first genome assemblies for Collariella, Neodidymelliopsis, Ascochyta clinopodiicola, Didymella pomorum, Didymosphaeria variabile, Neocosmospora piperis and Neocucurbitaria cava.</title>
        <authorList>
            <person name="Hill R."/>
        </authorList>
    </citation>
    <scope>NUCLEOTIDE SEQUENCE</scope>
    <source>
        <strain evidence="2">IMI 360193</strain>
    </source>
</reference>
<feature type="region of interest" description="Disordered" evidence="1">
    <location>
        <begin position="380"/>
        <end position="410"/>
    </location>
</feature>
<feature type="region of interest" description="Disordered" evidence="1">
    <location>
        <begin position="215"/>
        <end position="266"/>
    </location>
</feature>
<evidence type="ECO:0000313" key="3">
    <source>
        <dbReference type="Proteomes" id="UP001140562"/>
    </source>
</evidence>
<organism evidence="2 3">
    <name type="scientific">Didymella glomerata</name>
    <dbReference type="NCBI Taxonomy" id="749621"/>
    <lineage>
        <taxon>Eukaryota</taxon>
        <taxon>Fungi</taxon>
        <taxon>Dikarya</taxon>
        <taxon>Ascomycota</taxon>
        <taxon>Pezizomycotina</taxon>
        <taxon>Dothideomycetes</taxon>
        <taxon>Pleosporomycetidae</taxon>
        <taxon>Pleosporales</taxon>
        <taxon>Pleosporineae</taxon>
        <taxon>Didymellaceae</taxon>
        <taxon>Didymella</taxon>
    </lineage>
</organism>
<feature type="compositionally biased region" description="Low complexity" evidence="1">
    <location>
        <begin position="668"/>
        <end position="679"/>
    </location>
</feature>
<name>A0A9W8WWK2_9PLEO</name>
<feature type="compositionally biased region" description="Polar residues" evidence="1">
    <location>
        <begin position="234"/>
        <end position="263"/>
    </location>
</feature>
<proteinExistence type="predicted"/>
<dbReference type="AlphaFoldDB" id="A0A9W8WWK2"/>
<feature type="compositionally biased region" description="Basic and acidic residues" evidence="1">
    <location>
        <begin position="387"/>
        <end position="396"/>
    </location>
</feature>
<feature type="compositionally biased region" description="Polar residues" evidence="1">
    <location>
        <begin position="796"/>
        <end position="812"/>
    </location>
</feature>
<gene>
    <name evidence="2" type="ORF">N0V87_006477</name>
</gene>
<dbReference type="Proteomes" id="UP001140562">
    <property type="component" value="Unassembled WGS sequence"/>
</dbReference>
<feature type="region of interest" description="Disordered" evidence="1">
    <location>
        <begin position="538"/>
        <end position="560"/>
    </location>
</feature>
<comment type="caution">
    <text evidence="2">The sequence shown here is derived from an EMBL/GenBank/DDBJ whole genome shotgun (WGS) entry which is preliminary data.</text>
</comment>
<accession>A0A9W8WWK2</accession>
<dbReference type="OrthoDB" id="3790594at2759"/>
<dbReference type="EMBL" id="JAPEUV010000068">
    <property type="protein sequence ID" value="KAJ4334984.1"/>
    <property type="molecule type" value="Genomic_DNA"/>
</dbReference>
<keyword evidence="3" id="KW-1185">Reference proteome</keyword>
<sequence>MTHDHDGAQASRLLSRDWYLATDFGSLSVQTSLLTPLADSAVMENSPPDPDFNEYGNRQSAKVNAGLDFGGPTRNHDEEEMTGATATNPHMTKNAPVVDVEISTLDIPATTALPTAPTTEDLVRVLLRPPPHAFPHGVLSFQWVMGAIGQSHFDFRASDERYVLRPESELRLQGQRLGLPKVYFEWLCGDEEGASPTEQGMLLTENFFDETRKEMEGDTDEMEADKGKGKAQETQDQPQTPTLRQPSSGICTGSFPSSPTSRVQGARLPMNRRFPVRPTPSSPRVLPAFSPEPITTQQAINPRASSESIAESMTKEFKYNPDDKTPPKRRMKAVAEAVAFTVKGDPGPASTAPCKRMPVALVAVPAFALDVDQEEAQQKLGQARAQADLEKSETLKSEGSCATSSASHAPEVTAELADMEILTANRVTLGTAHSSVNAVYGRNTLARRNLLRTDNASLGDDSSDDDDGPAACFLKSDAQRRFEENKRLTVLSEHTEPSSSGRGDDVGDSIPGFRIEQPNLTALNIVEPGVWMGQSALRKGPQSTFSEPPSPLEDDVGQAGPSRMAESFFLADISKAQPQFEDVSPIESNDLVAPDAVDRSRNPSAVVVSPERQTRPLPATPTPAVVRAGSSIPVQLSPIREVDSSRGLWPEQSDASPAAPLQTENEKPPSTAASSPGSSFDAGCVSKWCSIVWNILAWVVPLAFLAGALHSLATTRTFHEIPPDLFTAESRTIHSEKGSGNLTMAWMNGHAIGFNVPAVLNTTVGAGEAEPKSWTFLFNWRAEGEILSADAGAANGTKSARSPGSSGLFSVL</sequence>
<feature type="region of interest" description="Disordered" evidence="1">
    <location>
        <begin position="643"/>
        <end position="679"/>
    </location>
</feature>
<feature type="region of interest" description="Disordered" evidence="1">
    <location>
        <begin position="457"/>
        <end position="476"/>
    </location>
</feature>